<sequence>MINMQWECSTCKAICHLVDVSAAAEARCDACGETRAINHEAIEGEVIQRCPVCGTDDLYMQKDFPPQLGWLIIGVGFVLASIFWLYYSWIGWILVLFGSMLIDFLLFHTRKDVTVCYRCLAMYRGAGENPKHLAFDLAIGERYRQERIRIKERAQLESSGPPSEAAEPSAHEKARD</sequence>
<keyword evidence="2" id="KW-0472">Membrane</keyword>
<keyword evidence="2" id="KW-1133">Transmembrane helix</keyword>
<dbReference type="EMBL" id="CP036279">
    <property type="protein sequence ID" value="QDU61859.1"/>
    <property type="molecule type" value="Genomic_DNA"/>
</dbReference>
<dbReference type="KEGG" id="knv:Pan216_27240"/>
<feature type="compositionally biased region" description="Low complexity" evidence="1">
    <location>
        <begin position="157"/>
        <end position="168"/>
    </location>
</feature>
<name>A0A518B4E1_9BACT</name>
<organism evidence="3 4">
    <name type="scientific">Kolteria novifilia</name>
    <dbReference type="NCBI Taxonomy" id="2527975"/>
    <lineage>
        <taxon>Bacteria</taxon>
        <taxon>Pseudomonadati</taxon>
        <taxon>Planctomycetota</taxon>
        <taxon>Planctomycetia</taxon>
        <taxon>Kolteriales</taxon>
        <taxon>Kolteriaceae</taxon>
        <taxon>Kolteria</taxon>
    </lineage>
</organism>
<reference evidence="3 4" key="1">
    <citation type="submission" date="2019-02" db="EMBL/GenBank/DDBJ databases">
        <title>Deep-cultivation of Planctomycetes and their phenomic and genomic characterization uncovers novel biology.</title>
        <authorList>
            <person name="Wiegand S."/>
            <person name="Jogler M."/>
            <person name="Boedeker C."/>
            <person name="Pinto D."/>
            <person name="Vollmers J."/>
            <person name="Rivas-Marin E."/>
            <person name="Kohn T."/>
            <person name="Peeters S.H."/>
            <person name="Heuer A."/>
            <person name="Rast P."/>
            <person name="Oberbeckmann S."/>
            <person name="Bunk B."/>
            <person name="Jeske O."/>
            <person name="Meyerdierks A."/>
            <person name="Storesund J.E."/>
            <person name="Kallscheuer N."/>
            <person name="Luecker S."/>
            <person name="Lage O.M."/>
            <person name="Pohl T."/>
            <person name="Merkel B.J."/>
            <person name="Hornburger P."/>
            <person name="Mueller R.-W."/>
            <person name="Bruemmer F."/>
            <person name="Labrenz M."/>
            <person name="Spormann A.M."/>
            <person name="Op den Camp H."/>
            <person name="Overmann J."/>
            <person name="Amann R."/>
            <person name="Jetten M.S.M."/>
            <person name="Mascher T."/>
            <person name="Medema M.H."/>
            <person name="Devos D.P."/>
            <person name="Kaster A.-K."/>
            <person name="Ovreas L."/>
            <person name="Rohde M."/>
            <person name="Galperin M.Y."/>
            <person name="Jogler C."/>
        </authorList>
    </citation>
    <scope>NUCLEOTIDE SEQUENCE [LARGE SCALE GENOMIC DNA]</scope>
    <source>
        <strain evidence="3 4">Pan216</strain>
    </source>
</reference>
<evidence type="ECO:0000313" key="3">
    <source>
        <dbReference type="EMBL" id="QDU61859.1"/>
    </source>
</evidence>
<dbReference type="OrthoDB" id="5292742at2"/>
<keyword evidence="2" id="KW-0812">Transmembrane</keyword>
<protein>
    <submittedName>
        <fullName evidence="3">Uncharacterized protein</fullName>
    </submittedName>
</protein>
<feature type="region of interest" description="Disordered" evidence="1">
    <location>
        <begin position="152"/>
        <end position="176"/>
    </location>
</feature>
<accession>A0A518B4E1</accession>
<dbReference type="AlphaFoldDB" id="A0A518B4E1"/>
<proteinExistence type="predicted"/>
<evidence type="ECO:0000313" key="4">
    <source>
        <dbReference type="Proteomes" id="UP000317093"/>
    </source>
</evidence>
<feature type="transmembrane region" description="Helical" evidence="2">
    <location>
        <begin position="92"/>
        <end position="108"/>
    </location>
</feature>
<keyword evidence="4" id="KW-1185">Reference proteome</keyword>
<dbReference type="Proteomes" id="UP000317093">
    <property type="component" value="Chromosome"/>
</dbReference>
<feature type="transmembrane region" description="Helical" evidence="2">
    <location>
        <begin position="68"/>
        <end position="86"/>
    </location>
</feature>
<evidence type="ECO:0000256" key="2">
    <source>
        <dbReference type="SAM" id="Phobius"/>
    </source>
</evidence>
<evidence type="ECO:0000256" key="1">
    <source>
        <dbReference type="SAM" id="MobiDB-lite"/>
    </source>
</evidence>
<dbReference type="RefSeq" id="WP_145258400.1">
    <property type="nucleotide sequence ID" value="NZ_CP036279.1"/>
</dbReference>
<gene>
    <name evidence="3" type="ORF">Pan216_27240</name>
</gene>